<keyword evidence="2" id="KW-1185">Reference proteome</keyword>
<dbReference type="Pfam" id="PF25680">
    <property type="entry name" value="Mom"/>
    <property type="match status" value="1"/>
</dbReference>
<dbReference type="EMBL" id="QUNO01000022">
    <property type="protein sequence ID" value="REH31072.1"/>
    <property type="molecule type" value="Genomic_DNA"/>
</dbReference>
<evidence type="ECO:0000313" key="2">
    <source>
        <dbReference type="Proteomes" id="UP000256269"/>
    </source>
</evidence>
<proteinExistence type="predicted"/>
<protein>
    <submittedName>
        <fullName evidence="1">Uncharacterized protein</fullName>
    </submittedName>
</protein>
<dbReference type="InterPro" id="IPR057895">
    <property type="entry name" value="Mom"/>
</dbReference>
<comment type="caution">
    <text evidence="1">The sequence shown here is derived from an EMBL/GenBank/DDBJ whole genome shotgun (WGS) entry which is preliminary data.</text>
</comment>
<reference evidence="1 2" key="1">
    <citation type="submission" date="2018-08" db="EMBL/GenBank/DDBJ databases">
        <title>Genomic Encyclopedia of Archaeal and Bacterial Type Strains, Phase II (KMG-II): from individual species to whole genera.</title>
        <authorList>
            <person name="Goeker M."/>
        </authorList>
    </citation>
    <scope>NUCLEOTIDE SEQUENCE [LARGE SCALE GENOMIC DNA]</scope>
    <source>
        <strain evidence="1 2">DSM 45791</strain>
    </source>
</reference>
<organism evidence="1 2">
    <name type="scientific">Kutzneria buriramensis</name>
    <dbReference type="NCBI Taxonomy" id="1045776"/>
    <lineage>
        <taxon>Bacteria</taxon>
        <taxon>Bacillati</taxon>
        <taxon>Actinomycetota</taxon>
        <taxon>Actinomycetes</taxon>
        <taxon>Pseudonocardiales</taxon>
        <taxon>Pseudonocardiaceae</taxon>
        <taxon>Kutzneria</taxon>
    </lineage>
</organism>
<dbReference type="AlphaFoldDB" id="A0A3E0GYE3"/>
<dbReference type="RefSeq" id="WP_116180886.1">
    <property type="nucleotide sequence ID" value="NZ_CP144376.1"/>
</dbReference>
<accession>A0A3E0GYE3</accession>
<dbReference type="Proteomes" id="UP000256269">
    <property type="component" value="Unassembled WGS sequence"/>
</dbReference>
<gene>
    <name evidence="1" type="ORF">BCF44_12295</name>
</gene>
<dbReference type="OrthoDB" id="3366835at2"/>
<name>A0A3E0GYE3_9PSEU</name>
<evidence type="ECO:0000313" key="1">
    <source>
        <dbReference type="EMBL" id="REH31072.1"/>
    </source>
</evidence>
<sequence length="298" mass="32125">MPPVLTQRWHHGTPRWRPVAEGGFDADRYEVAPIDEATAGNYVRTHHYAKSLPSTTHRYGLIDHDAGERRLLGVATLGVPMSRAVLTNVFPSLVPYQESLELNRLVLADAVPGNGESWFCARVFHHAATHHGLRGVVTFADPVPRWRVSGDSRTLIKPGHLGIVYQALGFEALGRSTPRSLVVLPDATTLTARSLAKVTGGETGAAGVIARLVALGAPHPDHAAQAELSGIAATRRPPTTRALRLWLKQALDHIGAGRLVHPGNYRFATRTGTRAQRTRTVIALAATPYPKPDPAPAA</sequence>